<reference evidence="3 4" key="1">
    <citation type="journal article" date="2018" name="Sci. Rep.">
        <title>A novel species of the marine cyanobacterium Acaryochloris with a unique pigment content and lifestyle.</title>
        <authorList>
            <person name="Partensky F."/>
            <person name="Six C."/>
            <person name="Ratin M."/>
            <person name="Garczarek L."/>
            <person name="Vaulot D."/>
            <person name="Probert I."/>
            <person name="Calteau A."/>
            <person name="Gourvil P."/>
            <person name="Marie D."/>
            <person name="Grebert T."/>
            <person name="Bouchier C."/>
            <person name="Le Panse S."/>
            <person name="Gachenot M."/>
            <person name="Rodriguez F."/>
            <person name="Garrido J.L."/>
        </authorList>
    </citation>
    <scope>NUCLEOTIDE SEQUENCE [LARGE SCALE GENOMIC DNA]</scope>
    <source>
        <strain evidence="3 4">RCC1774</strain>
    </source>
</reference>
<keyword evidence="2" id="KW-0732">Signal</keyword>
<feature type="region of interest" description="Disordered" evidence="1">
    <location>
        <begin position="166"/>
        <end position="217"/>
    </location>
</feature>
<evidence type="ECO:0000256" key="1">
    <source>
        <dbReference type="SAM" id="MobiDB-lite"/>
    </source>
</evidence>
<organism evidence="3 4">
    <name type="scientific">Acaryochloris thomasi RCC1774</name>
    <dbReference type="NCBI Taxonomy" id="1764569"/>
    <lineage>
        <taxon>Bacteria</taxon>
        <taxon>Bacillati</taxon>
        <taxon>Cyanobacteriota</taxon>
        <taxon>Cyanophyceae</taxon>
        <taxon>Acaryochloridales</taxon>
        <taxon>Acaryochloridaceae</taxon>
        <taxon>Acaryochloris</taxon>
        <taxon>Acaryochloris thomasi</taxon>
    </lineage>
</organism>
<sequence>MNYRHLMAGASVVGLLLCTAGKVSAQATTNNIDAPNNANSTANPVVDLNQQGSLVNTQVNSFPLGRSVVGNGIADCSSSGIALSAFGNGIGPFDTGSIGGSFTYTKSFGVDTCRAYAKTQLARASLETCLLVISNYSKMIKSGIKISYEDLNQLAGLECPTVTVPQPGASPFGAAPQQNNRNARGRQPQLGQQQAQPVSRQQQAGQQQVQPVSRQQAEQLINEPSATNQNFVQQQSGQPIQPVQQQAVPQPQRPVQPAQLQRPATASTQESSVQARQ</sequence>
<dbReference type="AlphaFoldDB" id="A0A2W1JPI7"/>
<dbReference type="EMBL" id="PQWO01000012">
    <property type="protein sequence ID" value="PZD72074.1"/>
    <property type="molecule type" value="Genomic_DNA"/>
</dbReference>
<protein>
    <submittedName>
        <fullName evidence="3">Uncharacterized protein</fullName>
    </submittedName>
</protein>
<feature type="region of interest" description="Disordered" evidence="1">
    <location>
        <begin position="230"/>
        <end position="277"/>
    </location>
</feature>
<keyword evidence="4" id="KW-1185">Reference proteome</keyword>
<evidence type="ECO:0000313" key="4">
    <source>
        <dbReference type="Proteomes" id="UP000248857"/>
    </source>
</evidence>
<dbReference type="Proteomes" id="UP000248857">
    <property type="component" value="Unassembled WGS sequence"/>
</dbReference>
<dbReference type="RefSeq" id="WP_199464441.1">
    <property type="nucleotide sequence ID" value="NZ_CAWNWM010000012.1"/>
</dbReference>
<gene>
    <name evidence="3" type="ORF">C1752_04107</name>
</gene>
<accession>A0A2W1JPI7</accession>
<feature type="chain" id="PRO_5015866606" evidence="2">
    <location>
        <begin position="26"/>
        <end position="277"/>
    </location>
</feature>
<evidence type="ECO:0000313" key="3">
    <source>
        <dbReference type="EMBL" id="PZD72074.1"/>
    </source>
</evidence>
<name>A0A2W1JPI7_9CYAN</name>
<evidence type="ECO:0000256" key="2">
    <source>
        <dbReference type="SAM" id="SignalP"/>
    </source>
</evidence>
<proteinExistence type="predicted"/>
<feature type="compositionally biased region" description="Polar residues" evidence="1">
    <location>
        <begin position="264"/>
        <end position="277"/>
    </location>
</feature>
<feature type="compositionally biased region" description="Low complexity" evidence="1">
    <location>
        <begin position="185"/>
        <end position="216"/>
    </location>
</feature>
<feature type="signal peptide" evidence="2">
    <location>
        <begin position="1"/>
        <end position="25"/>
    </location>
</feature>
<feature type="compositionally biased region" description="Low complexity" evidence="1">
    <location>
        <begin position="232"/>
        <end position="263"/>
    </location>
</feature>
<comment type="caution">
    <text evidence="3">The sequence shown here is derived from an EMBL/GenBank/DDBJ whole genome shotgun (WGS) entry which is preliminary data.</text>
</comment>